<dbReference type="Proteomes" id="UP000283501">
    <property type="component" value="Unassembled WGS sequence"/>
</dbReference>
<dbReference type="Proteomes" id="UP000324325">
    <property type="component" value="Unassembled WGS sequence"/>
</dbReference>
<evidence type="ECO:0000313" key="2">
    <source>
        <dbReference type="EMBL" id="RGZ87939.1"/>
    </source>
</evidence>
<evidence type="ECO:0000313" key="6">
    <source>
        <dbReference type="Proteomes" id="UP000283721"/>
    </source>
</evidence>
<dbReference type="AlphaFoldDB" id="A0A413Q2S0"/>
<proteinExistence type="predicted"/>
<dbReference type="Proteomes" id="UP001197847">
    <property type="component" value="Unassembled WGS sequence"/>
</dbReference>
<organism evidence="2 6">
    <name type="scientific">Agathobacter rectalis</name>
    <dbReference type="NCBI Taxonomy" id="39491"/>
    <lineage>
        <taxon>Bacteria</taxon>
        <taxon>Bacillati</taxon>
        <taxon>Bacillota</taxon>
        <taxon>Clostridia</taxon>
        <taxon>Lachnospirales</taxon>
        <taxon>Lachnospiraceae</taxon>
        <taxon>Agathobacter</taxon>
    </lineage>
</organism>
<protein>
    <submittedName>
        <fullName evidence="2">Serine acetyltransferase</fullName>
    </submittedName>
</protein>
<name>A0A413Q2S0_9FIRM</name>
<comment type="caution">
    <text evidence="2">The sequence shown here is derived from an EMBL/GenBank/DDBJ whole genome shotgun (WGS) entry which is preliminary data.</text>
</comment>
<dbReference type="SUPFAM" id="SSF51161">
    <property type="entry name" value="Trimeric LpxA-like enzymes"/>
    <property type="match status" value="1"/>
</dbReference>
<dbReference type="GO" id="GO:0016740">
    <property type="term" value="F:transferase activity"/>
    <property type="evidence" value="ECO:0007669"/>
    <property type="project" value="UniProtKB-KW"/>
</dbReference>
<reference evidence="4 7" key="2">
    <citation type="submission" date="2019-08" db="EMBL/GenBank/DDBJ databases">
        <authorList>
            <person name="Duncan S."/>
            <person name="Walker A."/>
        </authorList>
    </citation>
    <scope>NUCLEOTIDE SEQUENCE [LARGE SCALE GENOMIC DNA]</scope>
    <source>
        <strain evidence="4 7">L2-21</strain>
    </source>
</reference>
<evidence type="ECO:0000313" key="1">
    <source>
        <dbReference type="EMBL" id="MCC2748353.1"/>
    </source>
</evidence>
<dbReference type="InterPro" id="IPR011004">
    <property type="entry name" value="Trimer_LpxA-like_sf"/>
</dbReference>
<evidence type="ECO:0000313" key="4">
    <source>
        <dbReference type="EMBL" id="TYL51552.1"/>
    </source>
</evidence>
<dbReference type="Gene3D" id="2.160.10.10">
    <property type="entry name" value="Hexapeptide repeat proteins"/>
    <property type="match status" value="1"/>
</dbReference>
<reference evidence="4 7" key="3">
    <citation type="submission" date="2019-09" db="EMBL/GenBank/DDBJ databases">
        <title>Strain-level analysis of Eubacterium rectale using genomes from metagenomes.</title>
        <authorList>
            <person name="Karcher N."/>
            <person name="Segata N."/>
        </authorList>
    </citation>
    <scope>NUCLEOTIDE SEQUENCE [LARGE SCALE GENOMIC DNA]</scope>
    <source>
        <strain evidence="4 7">L2-21</strain>
    </source>
</reference>
<reference evidence="5 6" key="1">
    <citation type="submission" date="2018-08" db="EMBL/GenBank/DDBJ databases">
        <title>A genome reference for cultivated species of the human gut microbiota.</title>
        <authorList>
            <person name="Zou Y."/>
            <person name="Xue W."/>
            <person name="Luo G."/>
        </authorList>
    </citation>
    <scope>NUCLEOTIDE SEQUENCE [LARGE SCALE GENOMIC DNA]</scope>
    <source>
        <strain evidence="3 5">AM26-2LB</strain>
        <strain evidence="2 6">AM47-6BH</strain>
    </source>
</reference>
<dbReference type="EMBL" id="JAJFBX010000032">
    <property type="protein sequence ID" value="MCC2748353.1"/>
    <property type="molecule type" value="Genomic_DNA"/>
</dbReference>
<reference evidence="1" key="4">
    <citation type="submission" date="2021-10" db="EMBL/GenBank/DDBJ databases">
        <title>Collection of gut derived symbiotic bacterial strains cultured from healthy donors.</title>
        <authorList>
            <person name="Lin H."/>
            <person name="Littmann E."/>
            <person name="Claire K."/>
            <person name="Pamer E."/>
        </authorList>
    </citation>
    <scope>NUCLEOTIDE SEQUENCE</scope>
    <source>
        <strain evidence="1">MSK.22.92</strain>
    </source>
</reference>
<accession>A0A413Q2S0</accession>
<evidence type="ECO:0000313" key="7">
    <source>
        <dbReference type="Proteomes" id="UP000324325"/>
    </source>
</evidence>
<dbReference type="EMBL" id="VSTG01000044">
    <property type="protein sequence ID" value="TYL51552.1"/>
    <property type="molecule type" value="Genomic_DNA"/>
</dbReference>
<dbReference type="RefSeq" id="WP_015516746.1">
    <property type="nucleotide sequence ID" value="NZ_JAAISB010000031.1"/>
</dbReference>
<dbReference type="PANTHER" id="PTHR42811">
    <property type="entry name" value="SERINE ACETYLTRANSFERASE"/>
    <property type="match status" value="1"/>
</dbReference>
<gene>
    <name evidence="3" type="ORF">DW703_12705</name>
    <name evidence="2" type="ORF">DW967_16615</name>
    <name evidence="4" type="ORF">FYL37_15760</name>
    <name evidence="1" type="ORF">LK487_15220</name>
</gene>
<sequence length="199" mass="22935">MNIKKLFTTNFYKNNNREYKERIKKDYLINQEFRGGGLTKEFLHGYEWKYINLYRKFQANQDNIWGKCYRWKMKKLENKTGFSFEDNITIGDGLIIGHWGKIVINGQVQFGNQMFITHGVTVGRDIRGKRAGVPKFGDRVCIRTNSTIVGGIQIGNDVLIAPNTFVNFDVPDHSIVIGNPAKIHHRDNATEGHIPNITF</sequence>
<dbReference type="EMBL" id="QSES01000053">
    <property type="protein sequence ID" value="RGZ87939.1"/>
    <property type="molecule type" value="Genomic_DNA"/>
</dbReference>
<evidence type="ECO:0000313" key="3">
    <source>
        <dbReference type="EMBL" id="RHF01593.1"/>
    </source>
</evidence>
<dbReference type="EMBL" id="QSKY01000022">
    <property type="protein sequence ID" value="RHF01593.1"/>
    <property type="molecule type" value="Genomic_DNA"/>
</dbReference>
<dbReference type="Proteomes" id="UP000283721">
    <property type="component" value="Unassembled WGS sequence"/>
</dbReference>
<keyword evidence="2" id="KW-0808">Transferase</keyword>
<evidence type="ECO:0000313" key="5">
    <source>
        <dbReference type="Proteomes" id="UP000283501"/>
    </source>
</evidence>